<evidence type="ECO:0000313" key="8">
    <source>
        <dbReference type="Proteomes" id="UP000325440"/>
    </source>
</evidence>
<reference evidence="7 8" key="1">
    <citation type="submission" date="2019-08" db="EMBL/GenBank/DDBJ databases">
        <authorList>
            <person name="Alioto T."/>
            <person name="Alioto T."/>
            <person name="Gomez Garrido J."/>
        </authorList>
    </citation>
    <scope>NUCLEOTIDE SEQUENCE [LARGE SCALE GENOMIC DNA]</scope>
</reference>
<dbReference type="InterPro" id="IPR000306">
    <property type="entry name" value="Znf_FYVE"/>
</dbReference>
<dbReference type="Gene3D" id="3.30.40.10">
    <property type="entry name" value="Zinc/RING finger domain, C3HC4 (zinc finger)"/>
    <property type="match status" value="1"/>
</dbReference>
<proteinExistence type="predicted"/>
<evidence type="ECO:0000256" key="2">
    <source>
        <dbReference type="ARBA" id="ARBA00022771"/>
    </source>
</evidence>
<keyword evidence="5" id="KW-0175">Coiled coil</keyword>
<dbReference type="InterPro" id="IPR021565">
    <property type="entry name" value="Rbsn_Rab-bd"/>
</dbReference>
<dbReference type="InterPro" id="IPR017455">
    <property type="entry name" value="Znf_FYVE-rel"/>
</dbReference>
<dbReference type="OrthoDB" id="166134at2759"/>
<dbReference type="Gene3D" id="4.10.860.20">
    <property type="entry name" value="Rabenosyn, Rab binding domain"/>
    <property type="match status" value="1"/>
</dbReference>
<dbReference type="InterPro" id="IPR013087">
    <property type="entry name" value="Znf_C2H2_type"/>
</dbReference>
<organism evidence="7 8">
    <name type="scientific">Cinara cedri</name>
    <dbReference type="NCBI Taxonomy" id="506608"/>
    <lineage>
        <taxon>Eukaryota</taxon>
        <taxon>Metazoa</taxon>
        <taxon>Ecdysozoa</taxon>
        <taxon>Arthropoda</taxon>
        <taxon>Hexapoda</taxon>
        <taxon>Insecta</taxon>
        <taxon>Pterygota</taxon>
        <taxon>Neoptera</taxon>
        <taxon>Paraneoptera</taxon>
        <taxon>Hemiptera</taxon>
        <taxon>Sternorrhyncha</taxon>
        <taxon>Aphidomorpha</taxon>
        <taxon>Aphidoidea</taxon>
        <taxon>Aphididae</taxon>
        <taxon>Lachninae</taxon>
        <taxon>Cinara</taxon>
    </lineage>
</organism>
<dbReference type="GO" id="GO:0008270">
    <property type="term" value="F:zinc ion binding"/>
    <property type="evidence" value="ECO:0007669"/>
    <property type="project" value="UniProtKB-KW"/>
</dbReference>
<dbReference type="InterPro" id="IPR036531">
    <property type="entry name" value="Rbsn_Rab-bd_sf"/>
</dbReference>
<evidence type="ECO:0000259" key="6">
    <source>
        <dbReference type="PROSITE" id="PS50178"/>
    </source>
</evidence>
<dbReference type="InterPro" id="IPR011011">
    <property type="entry name" value="Znf_FYVE_PHD"/>
</dbReference>
<keyword evidence="3" id="KW-0862">Zinc</keyword>
<keyword evidence="1" id="KW-0479">Metal-binding</keyword>
<evidence type="ECO:0000256" key="4">
    <source>
        <dbReference type="PROSITE-ProRule" id="PRU00091"/>
    </source>
</evidence>
<keyword evidence="2 4" id="KW-0863">Zinc-finger</keyword>
<dbReference type="PROSITE" id="PS00028">
    <property type="entry name" value="ZINC_FINGER_C2H2_1"/>
    <property type="match status" value="1"/>
</dbReference>
<feature type="coiled-coil region" evidence="5">
    <location>
        <begin position="419"/>
        <end position="446"/>
    </location>
</feature>
<dbReference type="PROSITE" id="PS50178">
    <property type="entry name" value="ZF_FYVE"/>
    <property type="match status" value="1"/>
</dbReference>
<dbReference type="SMART" id="SM00064">
    <property type="entry name" value="FYVE"/>
    <property type="match status" value="1"/>
</dbReference>
<dbReference type="PANTHER" id="PTHR13510">
    <property type="entry name" value="FYVE-FINGER-CONTAINING RAB5 EFFECTOR PROTEIN RABENOSYN-5-RELATED"/>
    <property type="match status" value="1"/>
</dbReference>
<dbReference type="InterPro" id="IPR052727">
    <property type="entry name" value="Rab4/Rab5_effector"/>
</dbReference>
<dbReference type="Pfam" id="PF11464">
    <property type="entry name" value="Rbsn"/>
    <property type="match status" value="1"/>
</dbReference>
<dbReference type="SUPFAM" id="SSF57903">
    <property type="entry name" value="FYVE/PHD zinc finger"/>
    <property type="match status" value="1"/>
</dbReference>
<feature type="coiled-coil region" evidence="5">
    <location>
        <begin position="277"/>
        <end position="304"/>
    </location>
</feature>
<dbReference type="AlphaFoldDB" id="A0A5E4M2H3"/>
<dbReference type="PANTHER" id="PTHR13510:SF44">
    <property type="entry name" value="RABENOSYN-5"/>
    <property type="match status" value="1"/>
</dbReference>
<keyword evidence="8" id="KW-1185">Reference proteome</keyword>
<dbReference type="EMBL" id="CABPRJ010000014">
    <property type="protein sequence ID" value="VVC25494.1"/>
    <property type="molecule type" value="Genomic_DNA"/>
</dbReference>
<name>A0A5E4M2H3_9HEMI</name>
<evidence type="ECO:0000313" key="7">
    <source>
        <dbReference type="EMBL" id="VVC25494.1"/>
    </source>
</evidence>
<gene>
    <name evidence="7" type="ORF">CINCED_3A023657</name>
</gene>
<evidence type="ECO:0000256" key="1">
    <source>
        <dbReference type="ARBA" id="ARBA00022723"/>
    </source>
</evidence>
<dbReference type="SUPFAM" id="SSF140125">
    <property type="entry name" value="Rabenosyn-5 Rab-binding domain-like"/>
    <property type="match status" value="1"/>
</dbReference>
<accession>A0A5E4M2H3</accession>
<evidence type="ECO:0000256" key="3">
    <source>
        <dbReference type="ARBA" id="ARBA00022833"/>
    </source>
</evidence>
<dbReference type="Pfam" id="PF01363">
    <property type="entry name" value="FYVE"/>
    <property type="match status" value="1"/>
</dbReference>
<dbReference type="InterPro" id="IPR013083">
    <property type="entry name" value="Znf_RING/FYVE/PHD"/>
</dbReference>
<protein>
    <submittedName>
        <fullName evidence="7">Zinc finger, FYVE/PHD-type,Rabenosyn, Rab binding domain,Zinc finger, RING/FYVE/PHD-type,FYVE zinc</fullName>
    </submittedName>
</protein>
<evidence type="ECO:0000256" key="5">
    <source>
        <dbReference type="SAM" id="Coils"/>
    </source>
</evidence>
<sequence length="453" mass="52909">MRDLYDCLVSNMTEFAEENIVLEGFLCPICKVDFGLDLKLFLHFQEAHGEDQDLVKSFKELFGKAKEKILNNDIVKKEERRYVWEPQEIGEVKSHIQHFKNCRNKWVEHFVMETNKTVIRLEKLLCNLPQDPNKRKAHEKTIVQWLDGTDVKRCPDCTKSFNITRRQHHCRLCGSIVCHECSCFLPLSKAYETINETIQNPMDFASQSLPSFRLCIHCGQVLENREQIKYRDQKPPMCDYYDKIMECKNKIENDLLIKFNQVYNLLKEGELSYLFEANKIRSDIVKLIETIDALSNRILKMENNSNSSKTTSKNIKLAMIHYVRSTVLAIPALPSHQEIEEIAKRKREALDARLRNGQDLCMDKNNLSVKNKQNRTSKNGAILKLEDGWSPVTNANVNSDNPMVEQMNIIKNYIKQAKEAHRFDEVASLERNLQELNEEYFKMQNNSDNTSDY</sequence>
<feature type="domain" description="FYVE-type" evidence="6">
    <location>
        <begin position="148"/>
        <end position="223"/>
    </location>
</feature>
<dbReference type="Proteomes" id="UP000325440">
    <property type="component" value="Unassembled WGS sequence"/>
</dbReference>